<comment type="caution">
    <text evidence="2">The sequence shown here is derived from an EMBL/GenBank/DDBJ whole genome shotgun (WGS) entry which is preliminary data.</text>
</comment>
<dbReference type="AlphaFoldDB" id="A0A8J7GAI7"/>
<dbReference type="EMBL" id="JADKPV010000002">
    <property type="protein sequence ID" value="MBF4501015.1"/>
    <property type="molecule type" value="Genomic_DNA"/>
</dbReference>
<evidence type="ECO:0000313" key="3">
    <source>
        <dbReference type="Proteomes" id="UP000622653"/>
    </source>
</evidence>
<sequence length="190" mass="21508">MRYGSLIIALLLLVACSVEEGTPIQQQVEEAKHNQLLNKPVQQQAEAEQVEVLEEILPEQVTLPEKNERDSLPIGWDSFFDGEDVTKPSELFKALRGERVEITGWMGEVLSLGQGWFLLIPAPGADCPFCSEDGQFWNKIMIVFVEDASTLRYTREHLRVTGTLDVGIKVDESNYKTMFRLYDATFESIP</sequence>
<proteinExistence type="predicted"/>
<name>A0A8J7GAI7_9BACL</name>
<keyword evidence="1" id="KW-0732">Signal</keyword>
<gene>
    <name evidence="2" type="ORF">IRY55_06500</name>
</gene>
<organism evidence="2 3">
    <name type="scientific">Savagea serpentis</name>
    <dbReference type="NCBI Taxonomy" id="2785297"/>
    <lineage>
        <taxon>Bacteria</taxon>
        <taxon>Bacillati</taxon>
        <taxon>Bacillota</taxon>
        <taxon>Bacilli</taxon>
        <taxon>Bacillales</taxon>
        <taxon>Caryophanaceae</taxon>
        <taxon>Savagea</taxon>
    </lineage>
</organism>
<evidence type="ECO:0008006" key="4">
    <source>
        <dbReference type="Google" id="ProtNLM"/>
    </source>
</evidence>
<feature type="signal peptide" evidence="1">
    <location>
        <begin position="1"/>
        <end position="20"/>
    </location>
</feature>
<dbReference type="RefSeq" id="WP_194562499.1">
    <property type="nucleotide sequence ID" value="NZ_JADKPV010000002.1"/>
</dbReference>
<protein>
    <recommendedName>
        <fullName evidence="4">DUF3299 domain-containing protein</fullName>
    </recommendedName>
</protein>
<evidence type="ECO:0000313" key="2">
    <source>
        <dbReference type="EMBL" id="MBF4501015.1"/>
    </source>
</evidence>
<dbReference type="Proteomes" id="UP000622653">
    <property type="component" value="Unassembled WGS sequence"/>
</dbReference>
<evidence type="ECO:0000256" key="1">
    <source>
        <dbReference type="SAM" id="SignalP"/>
    </source>
</evidence>
<accession>A0A8J7GAI7</accession>
<keyword evidence="3" id="KW-1185">Reference proteome</keyword>
<dbReference type="PROSITE" id="PS51257">
    <property type="entry name" value="PROKAR_LIPOPROTEIN"/>
    <property type="match status" value="1"/>
</dbReference>
<feature type="chain" id="PRO_5038590882" description="DUF3299 domain-containing protein" evidence="1">
    <location>
        <begin position="21"/>
        <end position="190"/>
    </location>
</feature>
<reference evidence="2" key="1">
    <citation type="submission" date="2020-11" db="EMBL/GenBank/DDBJ databases">
        <title>Multidrug resistant novel bacterium Savagea serpentis sp. nov., isolated from the scats of a vine snake (Ahaetulla nasuta).</title>
        <authorList>
            <person name="Venkata Ramana V."/>
            <person name="Vikas Patil S."/>
            <person name="Yogita Lugani V."/>
        </authorList>
    </citation>
    <scope>NUCLEOTIDE SEQUENCE</scope>
    <source>
        <strain evidence="2">SN6</strain>
    </source>
</reference>